<evidence type="ECO:0000313" key="1">
    <source>
        <dbReference type="EMBL" id="EOX95114.1"/>
    </source>
</evidence>
<dbReference type="Gramene" id="EOX95114">
    <property type="protein sequence ID" value="EOX95114"/>
    <property type="gene ID" value="TCM_004675"/>
</dbReference>
<dbReference type="EMBL" id="CM001879">
    <property type="protein sequence ID" value="EOX95114.1"/>
    <property type="molecule type" value="Genomic_DNA"/>
</dbReference>
<sequence length="102" mass="11668">MILSADFFFQINIKAREKAGLSWVQRGRVAIMVTGWSVPLSAYRFRVMFKESLQPFAPFCSISRDGFRLLLSASKFIIQNLIICCFNILSGHHFTALFPLSF</sequence>
<keyword evidence="2" id="KW-1185">Reference proteome</keyword>
<organism evidence="1 2">
    <name type="scientific">Theobroma cacao</name>
    <name type="common">Cacao</name>
    <name type="synonym">Cocoa</name>
    <dbReference type="NCBI Taxonomy" id="3641"/>
    <lineage>
        <taxon>Eukaryota</taxon>
        <taxon>Viridiplantae</taxon>
        <taxon>Streptophyta</taxon>
        <taxon>Embryophyta</taxon>
        <taxon>Tracheophyta</taxon>
        <taxon>Spermatophyta</taxon>
        <taxon>Magnoliopsida</taxon>
        <taxon>eudicotyledons</taxon>
        <taxon>Gunneridae</taxon>
        <taxon>Pentapetalae</taxon>
        <taxon>rosids</taxon>
        <taxon>malvids</taxon>
        <taxon>Malvales</taxon>
        <taxon>Malvaceae</taxon>
        <taxon>Byttnerioideae</taxon>
        <taxon>Theobroma</taxon>
    </lineage>
</organism>
<evidence type="ECO:0000313" key="2">
    <source>
        <dbReference type="Proteomes" id="UP000026915"/>
    </source>
</evidence>
<dbReference type="AlphaFoldDB" id="A0A061DQN2"/>
<gene>
    <name evidence="1" type="ORF">TCM_004675</name>
</gene>
<dbReference type="Proteomes" id="UP000026915">
    <property type="component" value="Chromosome 1"/>
</dbReference>
<proteinExistence type="predicted"/>
<dbReference type="HOGENOM" id="CLU_2282564_0_0_1"/>
<accession>A0A061DQN2</accession>
<dbReference type="InParanoid" id="A0A061DQN2"/>
<protein>
    <submittedName>
        <fullName evidence="1">Uncharacterized protein</fullName>
    </submittedName>
</protein>
<name>A0A061DQN2_THECC</name>
<reference evidence="1 2" key="1">
    <citation type="journal article" date="2013" name="Genome Biol.">
        <title>The genome sequence of the most widely cultivated cacao type and its use to identify candidate genes regulating pod color.</title>
        <authorList>
            <person name="Motamayor J.C."/>
            <person name="Mockaitis K."/>
            <person name="Schmutz J."/>
            <person name="Haiminen N."/>
            <person name="Iii D.L."/>
            <person name="Cornejo O."/>
            <person name="Findley S.D."/>
            <person name="Zheng P."/>
            <person name="Utro F."/>
            <person name="Royaert S."/>
            <person name="Saski C."/>
            <person name="Jenkins J."/>
            <person name="Podicheti R."/>
            <person name="Zhao M."/>
            <person name="Scheffler B.E."/>
            <person name="Stack J.C."/>
            <person name="Feltus F.A."/>
            <person name="Mustiga G.M."/>
            <person name="Amores F."/>
            <person name="Phillips W."/>
            <person name="Marelli J.P."/>
            <person name="May G.D."/>
            <person name="Shapiro H."/>
            <person name="Ma J."/>
            <person name="Bustamante C.D."/>
            <person name="Schnell R.J."/>
            <person name="Main D."/>
            <person name="Gilbert D."/>
            <person name="Parida L."/>
            <person name="Kuhn D.N."/>
        </authorList>
    </citation>
    <scope>NUCLEOTIDE SEQUENCE [LARGE SCALE GENOMIC DNA]</scope>
    <source>
        <strain evidence="2">cv. Matina 1-6</strain>
    </source>
</reference>